<dbReference type="SUPFAM" id="SSF52833">
    <property type="entry name" value="Thioredoxin-like"/>
    <property type="match status" value="1"/>
</dbReference>
<dbReference type="Gene3D" id="3.40.30.10">
    <property type="entry name" value="Glutaredoxin"/>
    <property type="match status" value="1"/>
</dbReference>
<feature type="transmembrane region" description="Helical" evidence="9">
    <location>
        <begin position="261"/>
        <end position="280"/>
    </location>
</feature>
<evidence type="ECO:0000256" key="5">
    <source>
        <dbReference type="ARBA" id="ARBA00022729"/>
    </source>
</evidence>
<comment type="similarity">
    <text evidence="3">Belongs to the OST3/OST6 family.</text>
</comment>
<dbReference type="GO" id="GO:0018279">
    <property type="term" value="P:protein N-linked glycosylation via asparagine"/>
    <property type="evidence" value="ECO:0007669"/>
    <property type="project" value="TreeGrafter"/>
</dbReference>
<feature type="signal peptide" evidence="10">
    <location>
        <begin position="1"/>
        <end position="19"/>
    </location>
</feature>
<comment type="function">
    <text evidence="1">Subunit of the oligosaccharyl transferase (OST) complex that catalyzes the initial transfer of a defined glycan (Glc(3)Man(9)GlcNAc(2) in eukaryotes) from the lipid carrier dolichol-pyrophosphate to an asparagine residue within an Asn-X-Ser/Thr consensus motif in nascent polypeptide chains, the first step in protein N-glycosylation. N-glycosylation occurs cotranslationally and the complex associates with the Sec61 complex at the channel-forming translocon complex that mediates protein translocation across the endoplasmic reticulum (ER). All subunits are required for a maximal enzyme activity.</text>
</comment>
<feature type="chain" id="PRO_5040766015" evidence="10">
    <location>
        <begin position="20"/>
        <end position="327"/>
    </location>
</feature>
<gene>
    <name evidence="11" type="primary">OST3</name>
    <name evidence="11" type="ORF">LPJ61_002444</name>
</gene>
<accession>A0A9W7YE25</accession>
<feature type="transmembrane region" description="Helical" evidence="9">
    <location>
        <begin position="211"/>
        <end position="229"/>
    </location>
</feature>
<dbReference type="EMBL" id="JANBOI010000308">
    <property type="protein sequence ID" value="KAJ1731622.1"/>
    <property type="molecule type" value="Genomic_DNA"/>
</dbReference>
<keyword evidence="11" id="KW-0808">Transferase</keyword>
<evidence type="ECO:0000256" key="1">
    <source>
        <dbReference type="ARBA" id="ARBA00002791"/>
    </source>
</evidence>
<dbReference type="PANTHER" id="PTHR12692:SF0">
    <property type="entry name" value="GH11935P"/>
    <property type="match status" value="1"/>
</dbReference>
<dbReference type="Pfam" id="PF04756">
    <property type="entry name" value="OST3_OST6"/>
    <property type="match status" value="1"/>
</dbReference>
<dbReference type="GO" id="GO:0016740">
    <property type="term" value="F:transferase activity"/>
    <property type="evidence" value="ECO:0007669"/>
    <property type="project" value="UniProtKB-KW"/>
</dbReference>
<dbReference type="Proteomes" id="UP001143981">
    <property type="component" value="Unassembled WGS sequence"/>
</dbReference>
<keyword evidence="5 10" id="KW-0732">Signal</keyword>
<keyword evidence="12" id="KW-1185">Reference proteome</keyword>
<sequence>MKLLAGLVALGAALLGAAAGSSFDDLQALCSQDSDGVARLRVDAFMKQVVNEDKDYAVVVQLTALSPQYKCDTCHAIDRAVRAVARGWRRQQQGGSAQRKIAFATLDVEDGEELFRSMGISNIPRVMIFPAGKGPHALANASPRELKLSAKSSSPEGMAVRLGGLLGIKIEADVPADYTKYAVSAAGAAGVSYAAVLAYRHIDLRRLGRNAWAVATITFVLLMTSGLMWNRINEPPYVGQTRTGDAVLFAPSQNQQFGVETQIVATAYATCALCVVLLVGHVPRVANSEQRTLVTFLIVASLVLVYSYLNSVFRLKMPGYPYRLLLP</sequence>
<evidence type="ECO:0000256" key="8">
    <source>
        <dbReference type="ARBA" id="ARBA00023136"/>
    </source>
</evidence>
<comment type="caution">
    <text evidence="11">The sequence shown here is derived from an EMBL/GenBank/DDBJ whole genome shotgun (WGS) entry which is preliminary data.</text>
</comment>
<keyword evidence="8 9" id="KW-0472">Membrane</keyword>
<evidence type="ECO:0000256" key="10">
    <source>
        <dbReference type="SAM" id="SignalP"/>
    </source>
</evidence>
<evidence type="ECO:0000256" key="3">
    <source>
        <dbReference type="ARBA" id="ARBA00009561"/>
    </source>
</evidence>
<proteinExistence type="inferred from homology"/>
<evidence type="ECO:0000313" key="11">
    <source>
        <dbReference type="EMBL" id="KAJ1731622.1"/>
    </source>
</evidence>
<evidence type="ECO:0000256" key="6">
    <source>
        <dbReference type="ARBA" id="ARBA00022824"/>
    </source>
</evidence>
<keyword evidence="6" id="KW-0256">Endoplasmic reticulum</keyword>
<dbReference type="CDD" id="cd02947">
    <property type="entry name" value="TRX_family"/>
    <property type="match status" value="1"/>
</dbReference>
<evidence type="ECO:0000256" key="4">
    <source>
        <dbReference type="ARBA" id="ARBA00022692"/>
    </source>
</evidence>
<keyword evidence="7 9" id="KW-1133">Transmembrane helix</keyword>
<dbReference type="GO" id="GO:0008250">
    <property type="term" value="C:oligosaccharyltransferase complex"/>
    <property type="evidence" value="ECO:0007669"/>
    <property type="project" value="TreeGrafter"/>
</dbReference>
<evidence type="ECO:0000313" key="12">
    <source>
        <dbReference type="Proteomes" id="UP001143981"/>
    </source>
</evidence>
<dbReference type="InterPro" id="IPR021149">
    <property type="entry name" value="OligosaccharylTrfase_OST3/OST6"/>
</dbReference>
<evidence type="ECO:0000256" key="9">
    <source>
        <dbReference type="SAM" id="Phobius"/>
    </source>
</evidence>
<evidence type="ECO:0000256" key="2">
    <source>
        <dbReference type="ARBA" id="ARBA00004477"/>
    </source>
</evidence>
<dbReference type="PANTHER" id="PTHR12692">
    <property type="entry name" value="DOLICHYL-DIPHOSPHOOLIGOSACCHARIDE--PROTEIN GLYCOSYLTRANSFERASE-RELATED"/>
    <property type="match status" value="1"/>
</dbReference>
<evidence type="ECO:0000256" key="7">
    <source>
        <dbReference type="ARBA" id="ARBA00022989"/>
    </source>
</evidence>
<feature type="transmembrane region" description="Helical" evidence="9">
    <location>
        <begin position="292"/>
        <end position="309"/>
    </location>
</feature>
<comment type="subcellular location">
    <subcellularLocation>
        <location evidence="2">Endoplasmic reticulum membrane</location>
        <topology evidence="2">Multi-pass membrane protein</topology>
    </subcellularLocation>
</comment>
<dbReference type="InterPro" id="IPR036249">
    <property type="entry name" value="Thioredoxin-like_sf"/>
</dbReference>
<name>A0A9W7YE25_9FUNG</name>
<keyword evidence="4 9" id="KW-0812">Transmembrane</keyword>
<dbReference type="AlphaFoldDB" id="A0A9W7YE25"/>
<organism evidence="11 12">
    <name type="scientific">Coemansia biformis</name>
    <dbReference type="NCBI Taxonomy" id="1286918"/>
    <lineage>
        <taxon>Eukaryota</taxon>
        <taxon>Fungi</taxon>
        <taxon>Fungi incertae sedis</taxon>
        <taxon>Zoopagomycota</taxon>
        <taxon>Kickxellomycotina</taxon>
        <taxon>Kickxellomycetes</taxon>
        <taxon>Kickxellales</taxon>
        <taxon>Kickxellaceae</taxon>
        <taxon>Coemansia</taxon>
    </lineage>
</organism>
<dbReference type="OrthoDB" id="67566at2759"/>
<protein>
    <submittedName>
        <fullName evidence="11">Oligosaccharyl transferase subunit ost3/OST6</fullName>
    </submittedName>
</protein>
<reference evidence="11" key="1">
    <citation type="submission" date="2022-07" db="EMBL/GenBank/DDBJ databases">
        <title>Phylogenomic reconstructions and comparative analyses of Kickxellomycotina fungi.</title>
        <authorList>
            <person name="Reynolds N.K."/>
            <person name="Stajich J.E."/>
            <person name="Barry K."/>
            <person name="Grigoriev I.V."/>
            <person name="Crous P."/>
            <person name="Smith M.E."/>
        </authorList>
    </citation>
    <scope>NUCLEOTIDE SEQUENCE</scope>
    <source>
        <strain evidence="11">BCRC 34381</strain>
    </source>
</reference>